<feature type="transmembrane region" description="Helical" evidence="6">
    <location>
        <begin position="159"/>
        <end position="177"/>
    </location>
</feature>
<evidence type="ECO:0000256" key="3">
    <source>
        <dbReference type="ARBA" id="ARBA00022692"/>
    </source>
</evidence>
<evidence type="ECO:0000313" key="7">
    <source>
        <dbReference type="EMBL" id="MCC2222456.1"/>
    </source>
</evidence>
<dbReference type="Proteomes" id="UP001198200">
    <property type="component" value="Unassembled WGS sequence"/>
</dbReference>
<evidence type="ECO:0000256" key="5">
    <source>
        <dbReference type="ARBA" id="ARBA00023136"/>
    </source>
</evidence>
<evidence type="ECO:0000256" key="2">
    <source>
        <dbReference type="ARBA" id="ARBA00022475"/>
    </source>
</evidence>
<dbReference type="AlphaFoldDB" id="A0AAE3E770"/>
<feature type="transmembrane region" description="Helical" evidence="6">
    <location>
        <begin position="362"/>
        <end position="382"/>
    </location>
</feature>
<reference evidence="7 8" key="1">
    <citation type="submission" date="2021-10" db="EMBL/GenBank/DDBJ databases">
        <title>Anaerobic single-cell dispensing facilitates the cultivation of human gut bacteria.</title>
        <authorList>
            <person name="Afrizal A."/>
        </authorList>
    </citation>
    <scope>NUCLEOTIDE SEQUENCE [LARGE SCALE GENOMIC DNA]</scope>
    <source>
        <strain evidence="7 8">CLA-AA-H224</strain>
    </source>
</reference>
<dbReference type="GO" id="GO:0005886">
    <property type="term" value="C:plasma membrane"/>
    <property type="evidence" value="ECO:0007669"/>
    <property type="project" value="UniProtKB-SubCell"/>
</dbReference>
<keyword evidence="8" id="KW-1185">Reference proteome</keyword>
<keyword evidence="4 6" id="KW-1133">Transmembrane helix</keyword>
<organism evidence="7 8">
    <name type="scientific">Anthropogastromicrobium aceti</name>
    <dbReference type="NCBI Taxonomy" id="2981768"/>
    <lineage>
        <taxon>Bacteria</taxon>
        <taxon>Bacillati</taxon>
        <taxon>Bacillota</taxon>
        <taxon>Clostridia</taxon>
        <taxon>Lachnospirales</taxon>
        <taxon>Lachnospiraceae</taxon>
        <taxon>Anthropogastromicrobium</taxon>
    </lineage>
</organism>
<keyword evidence="5 6" id="KW-0472">Membrane</keyword>
<protein>
    <submittedName>
        <fullName evidence="7">Oligosaccharide flippase family protein</fullName>
    </submittedName>
</protein>
<feature type="transmembrane region" description="Helical" evidence="6">
    <location>
        <begin position="388"/>
        <end position="409"/>
    </location>
</feature>
<accession>A0AAE3E770</accession>
<dbReference type="InterPro" id="IPR002797">
    <property type="entry name" value="Polysacc_synth"/>
</dbReference>
<feature type="transmembrane region" description="Helical" evidence="6">
    <location>
        <begin position="183"/>
        <end position="204"/>
    </location>
</feature>
<dbReference type="PANTHER" id="PTHR30250">
    <property type="entry name" value="PST FAMILY PREDICTED COLANIC ACID TRANSPORTER"/>
    <property type="match status" value="1"/>
</dbReference>
<dbReference type="RefSeq" id="WP_308732163.1">
    <property type="nucleotide sequence ID" value="NZ_JAJEQN010000036.1"/>
</dbReference>
<feature type="transmembrane region" description="Helical" evidence="6">
    <location>
        <begin position="257"/>
        <end position="278"/>
    </location>
</feature>
<dbReference type="PANTHER" id="PTHR30250:SF11">
    <property type="entry name" value="O-ANTIGEN TRANSPORTER-RELATED"/>
    <property type="match status" value="1"/>
</dbReference>
<sequence length="481" mass="53727">MFQKVTKELKKNKVLKAGIGYTIGNYFLKGLGFITVPIFSRLMAVSDYGIYNTFLSYEGMLYLFIGLALHSSIKNAKYKYGDERLDSFTSSITIFPLIISCIALIMGNLFLPVINKFLSIGRVEYNLLIILCLCSSLLYVYQSRLVLEYNSKSYMKMSYFNALSSVAMSIILMLTLFKDQKYLGRICGSVIPMSILAVWILYSLYSKARPKRNKEYWKFALKISLPIIPHGVGQIILSSFDRVMITNYIGSTAAGLYSFAYTIYSIILVAGDSISTVYEPWAYEQFAEKRYDIVRKRSTIYIVLLAVVCSGTMLIAPELVRILGSQKYVDAIPAVTPILGAGFFAMAYNIPSTVEYYYGKTSFIAVGTVLAAVLNVTTNAIFIPQYGYLAAAYTTLGSYMVYFIFHCIIAHRIIGQNIFSIKVLLTTVAGVSVIGVISLYYQNNYVVRYSFAAAVVVVVLVWLKKGALADFGFNVGIGKRS</sequence>
<feature type="transmembrane region" description="Helical" evidence="6">
    <location>
        <begin position="299"/>
        <end position="319"/>
    </location>
</feature>
<gene>
    <name evidence="7" type="ORF">LKD48_12575</name>
</gene>
<dbReference type="InterPro" id="IPR050833">
    <property type="entry name" value="Poly_Biosynth_Transport"/>
</dbReference>
<feature type="transmembrane region" description="Helical" evidence="6">
    <location>
        <begin position="54"/>
        <end position="73"/>
    </location>
</feature>
<comment type="subcellular location">
    <subcellularLocation>
        <location evidence="1">Cell membrane</location>
        <topology evidence="1">Multi-pass membrane protein</topology>
    </subcellularLocation>
</comment>
<feature type="transmembrane region" description="Helical" evidence="6">
    <location>
        <begin position="94"/>
        <end position="114"/>
    </location>
</feature>
<feature type="transmembrane region" description="Helical" evidence="6">
    <location>
        <begin position="21"/>
        <end position="42"/>
    </location>
</feature>
<feature type="transmembrane region" description="Helical" evidence="6">
    <location>
        <begin position="216"/>
        <end position="237"/>
    </location>
</feature>
<feature type="transmembrane region" description="Helical" evidence="6">
    <location>
        <begin position="421"/>
        <end position="440"/>
    </location>
</feature>
<name>A0AAE3E770_9FIRM</name>
<dbReference type="Pfam" id="PF01943">
    <property type="entry name" value="Polysacc_synt"/>
    <property type="match status" value="1"/>
</dbReference>
<evidence type="ECO:0000256" key="6">
    <source>
        <dbReference type="SAM" id="Phobius"/>
    </source>
</evidence>
<feature type="transmembrane region" description="Helical" evidence="6">
    <location>
        <begin position="446"/>
        <end position="463"/>
    </location>
</feature>
<evidence type="ECO:0000256" key="1">
    <source>
        <dbReference type="ARBA" id="ARBA00004651"/>
    </source>
</evidence>
<proteinExistence type="predicted"/>
<evidence type="ECO:0000256" key="4">
    <source>
        <dbReference type="ARBA" id="ARBA00022989"/>
    </source>
</evidence>
<feature type="transmembrane region" description="Helical" evidence="6">
    <location>
        <begin position="126"/>
        <end position="147"/>
    </location>
</feature>
<dbReference type="EMBL" id="JAJEQN010000036">
    <property type="protein sequence ID" value="MCC2222456.1"/>
    <property type="molecule type" value="Genomic_DNA"/>
</dbReference>
<comment type="caution">
    <text evidence="7">The sequence shown here is derived from an EMBL/GenBank/DDBJ whole genome shotgun (WGS) entry which is preliminary data.</text>
</comment>
<keyword evidence="3 6" id="KW-0812">Transmembrane</keyword>
<keyword evidence="2" id="KW-1003">Cell membrane</keyword>
<evidence type="ECO:0000313" key="8">
    <source>
        <dbReference type="Proteomes" id="UP001198200"/>
    </source>
</evidence>
<feature type="transmembrane region" description="Helical" evidence="6">
    <location>
        <begin position="331"/>
        <end position="350"/>
    </location>
</feature>